<dbReference type="Proteomes" id="UP001139158">
    <property type="component" value="Unassembled WGS sequence"/>
</dbReference>
<evidence type="ECO:0000313" key="4">
    <source>
        <dbReference type="EMBL" id="MCC3297642.1"/>
    </source>
</evidence>
<feature type="domain" description="N-acetyltransferase" evidence="3">
    <location>
        <begin position="3"/>
        <end position="167"/>
    </location>
</feature>
<name>A0A9X1SCJ1_9MICC</name>
<organism evidence="4 5">
    <name type="scientific">Arthrobacter caoxuetaonis</name>
    <dbReference type="NCBI Taxonomy" id="2886935"/>
    <lineage>
        <taxon>Bacteria</taxon>
        <taxon>Bacillati</taxon>
        <taxon>Actinomycetota</taxon>
        <taxon>Actinomycetes</taxon>
        <taxon>Micrococcales</taxon>
        <taxon>Micrococcaceae</taxon>
        <taxon>Arthrobacter</taxon>
    </lineage>
</organism>
<dbReference type="CDD" id="cd04301">
    <property type="entry name" value="NAT_SF"/>
    <property type="match status" value="1"/>
</dbReference>
<dbReference type="AlphaFoldDB" id="A0A9X1SCJ1"/>
<reference evidence="4" key="1">
    <citation type="submission" date="2021-10" db="EMBL/GenBank/DDBJ databases">
        <title>Novel species in genus Arthrobacter.</title>
        <authorList>
            <person name="Liu Y."/>
        </authorList>
    </citation>
    <scope>NUCLEOTIDE SEQUENCE</scope>
    <source>
        <strain evidence="4">Zg-Y453</strain>
    </source>
</reference>
<dbReference type="InterPro" id="IPR000182">
    <property type="entry name" value="GNAT_dom"/>
</dbReference>
<dbReference type="RefSeq" id="WP_227895526.1">
    <property type="nucleotide sequence ID" value="NZ_CP099466.1"/>
</dbReference>
<gene>
    <name evidence="4" type="ORF">LJ757_07460</name>
</gene>
<evidence type="ECO:0000256" key="1">
    <source>
        <dbReference type="ARBA" id="ARBA00022679"/>
    </source>
</evidence>
<sequence length="169" mass="17975">MNGAVRPASPGELSLLPAIEAASDTLLQDVPGTQPGAVDRLPPPTSEEGLRTALQVLVAGRPPQGFARIEEVGTDAHLEQLSVDPLQAGRGVGRALVEAALAWAREQGYPGMTLCTFADVPFNAPFYRSCGFVVIDPEGELARVRENERRLGLDSLGARVAMRKSFEQG</sequence>
<dbReference type="SUPFAM" id="SSF55729">
    <property type="entry name" value="Acyl-CoA N-acyltransferases (Nat)"/>
    <property type="match status" value="1"/>
</dbReference>
<dbReference type="Pfam" id="PF00583">
    <property type="entry name" value="Acetyltransf_1"/>
    <property type="match status" value="1"/>
</dbReference>
<proteinExistence type="predicted"/>
<dbReference type="PANTHER" id="PTHR43800">
    <property type="entry name" value="PEPTIDYL-LYSINE N-ACETYLTRANSFERASE YJAB"/>
    <property type="match status" value="1"/>
</dbReference>
<keyword evidence="5" id="KW-1185">Reference proteome</keyword>
<keyword evidence="2" id="KW-0012">Acyltransferase</keyword>
<comment type="caution">
    <text evidence="4">The sequence shown here is derived from an EMBL/GenBank/DDBJ whole genome shotgun (WGS) entry which is preliminary data.</text>
</comment>
<dbReference type="PANTHER" id="PTHR43800:SF1">
    <property type="entry name" value="PEPTIDYL-LYSINE N-ACETYLTRANSFERASE YJAB"/>
    <property type="match status" value="1"/>
</dbReference>
<dbReference type="Gene3D" id="3.40.630.30">
    <property type="match status" value="1"/>
</dbReference>
<dbReference type="InterPro" id="IPR016181">
    <property type="entry name" value="Acyl_CoA_acyltransferase"/>
</dbReference>
<keyword evidence="1" id="KW-0808">Transferase</keyword>
<evidence type="ECO:0000256" key="2">
    <source>
        <dbReference type="ARBA" id="ARBA00023315"/>
    </source>
</evidence>
<evidence type="ECO:0000259" key="3">
    <source>
        <dbReference type="PROSITE" id="PS51186"/>
    </source>
</evidence>
<dbReference type="EMBL" id="JAJFZV010000006">
    <property type="protein sequence ID" value="MCC3297642.1"/>
    <property type="molecule type" value="Genomic_DNA"/>
</dbReference>
<accession>A0A9X1SCJ1</accession>
<protein>
    <submittedName>
        <fullName evidence="4">GNAT family N-acetyltransferase</fullName>
    </submittedName>
</protein>
<evidence type="ECO:0000313" key="5">
    <source>
        <dbReference type="Proteomes" id="UP001139158"/>
    </source>
</evidence>
<dbReference type="GO" id="GO:0016747">
    <property type="term" value="F:acyltransferase activity, transferring groups other than amino-acyl groups"/>
    <property type="evidence" value="ECO:0007669"/>
    <property type="project" value="InterPro"/>
</dbReference>
<dbReference type="PROSITE" id="PS51186">
    <property type="entry name" value="GNAT"/>
    <property type="match status" value="1"/>
</dbReference>